<keyword evidence="4" id="KW-1003">Cell membrane</keyword>
<comment type="similarity">
    <text evidence="2">Belongs to the ABC-2 integral membrane protein family.</text>
</comment>
<evidence type="ECO:0000259" key="9">
    <source>
        <dbReference type="Pfam" id="PF01061"/>
    </source>
</evidence>
<evidence type="ECO:0000256" key="6">
    <source>
        <dbReference type="ARBA" id="ARBA00022989"/>
    </source>
</evidence>
<evidence type="ECO:0000256" key="3">
    <source>
        <dbReference type="ARBA" id="ARBA00022448"/>
    </source>
</evidence>
<evidence type="ECO:0000256" key="5">
    <source>
        <dbReference type="ARBA" id="ARBA00022692"/>
    </source>
</evidence>
<dbReference type="EMBL" id="JACHWU010000001">
    <property type="protein sequence ID" value="MBB3049449.1"/>
    <property type="molecule type" value="Genomic_DNA"/>
</dbReference>
<keyword evidence="11" id="KW-1185">Reference proteome</keyword>
<protein>
    <submittedName>
        <fullName evidence="10">ABC-2 type transport system permease protein</fullName>
    </submittedName>
</protein>
<evidence type="ECO:0000313" key="11">
    <source>
        <dbReference type="Proteomes" id="UP000550714"/>
    </source>
</evidence>
<comment type="caution">
    <text evidence="10">The sequence shown here is derived from an EMBL/GenBank/DDBJ whole genome shotgun (WGS) entry which is preliminary data.</text>
</comment>
<name>A0A839RXU6_9PSEU</name>
<keyword evidence="3" id="KW-0813">Transport</keyword>
<dbReference type="InterPro" id="IPR013525">
    <property type="entry name" value="ABC2_TM"/>
</dbReference>
<feature type="transmembrane region" description="Helical" evidence="8">
    <location>
        <begin position="82"/>
        <end position="100"/>
    </location>
</feature>
<reference evidence="10 11" key="1">
    <citation type="submission" date="2020-08" db="EMBL/GenBank/DDBJ databases">
        <title>Genomic Encyclopedia of Type Strains, Phase III (KMG-III): the genomes of soil and plant-associated and newly described type strains.</title>
        <authorList>
            <person name="Whitman W."/>
        </authorList>
    </citation>
    <scope>NUCLEOTIDE SEQUENCE [LARGE SCALE GENOMIC DNA]</scope>
    <source>
        <strain evidence="10 11">CECT 8577</strain>
    </source>
</reference>
<proteinExistence type="inferred from homology"/>
<dbReference type="Proteomes" id="UP000550714">
    <property type="component" value="Unassembled WGS sequence"/>
</dbReference>
<evidence type="ECO:0000256" key="1">
    <source>
        <dbReference type="ARBA" id="ARBA00004651"/>
    </source>
</evidence>
<accession>A0A839RXU6</accession>
<feature type="transmembrane region" description="Helical" evidence="8">
    <location>
        <begin position="50"/>
        <end position="70"/>
    </location>
</feature>
<sequence>MNADTTDTAPVPGSRSFKRAFDDIRSGLRQTELWGHLGWQDIKQRYRRSVIGPFWLTITQGVIALGLGLLYSQLFGLPIETFLPYIVTGFIVWGFISGCITEGMQTFISNEGLIKQMPAPLTIYALRTVWRQTLMAAHNVIVYVIIVAIFFPALSQQYGIQDDACTTGNGLCHPGIDWSILSAAPGFAILALNAGWVTLMLGVISTRYRDIPQLINSLIQLLFYLTPIVWPIDQLYAGNGRDGVSWALPIIELNPLYHFVQIVRAPLIGQHIDGKSWLVAIGITIVGWALALVVMRNYRARVSYWV</sequence>
<evidence type="ECO:0000256" key="7">
    <source>
        <dbReference type="ARBA" id="ARBA00023136"/>
    </source>
</evidence>
<dbReference type="PANTHER" id="PTHR30413">
    <property type="entry name" value="INNER MEMBRANE TRANSPORT PERMEASE"/>
    <property type="match status" value="1"/>
</dbReference>
<keyword evidence="7 8" id="KW-0472">Membrane</keyword>
<keyword evidence="6 8" id="KW-1133">Transmembrane helix</keyword>
<evidence type="ECO:0000256" key="2">
    <source>
        <dbReference type="ARBA" id="ARBA00007783"/>
    </source>
</evidence>
<feature type="domain" description="ABC-2 type transporter transmembrane" evidence="9">
    <location>
        <begin position="35"/>
        <end position="265"/>
    </location>
</feature>
<dbReference type="Pfam" id="PF01061">
    <property type="entry name" value="ABC2_membrane"/>
    <property type="match status" value="1"/>
</dbReference>
<evidence type="ECO:0000313" key="10">
    <source>
        <dbReference type="EMBL" id="MBB3049449.1"/>
    </source>
</evidence>
<feature type="transmembrane region" description="Helical" evidence="8">
    <location>
        <begin position="276"/>
        <end position="295"/>
    </location>
</feature>
<comment type="subcellular location">
    <subcellularLocation>
        <location evidence="1">Cell membrane</location>
        <topology evidence="1">Multi-pass membrane protein</topology>
    </subcellularLocation>
</comment>
<dbReference type="GO" id="GO:0015920">
    <property type="term" value="P:lipopolysaccharide transport"/>
    <property type="evidence" value="ECO:0007669"/>
    <property type="project" value="TreeGrafter"/>
</dbReference>
<organism evidence="10 11">
    <name type="scientific">Prauserella isguenensis</name>
    <dbReference type="NCBI Taxonomy" id="1470180"/>
    <lineage>
        <taxon>Bacteria</taxon>
        <taxon>Bacillati</taxon>
        <taxon>Actinomycetota</taxon>
        <taxon>Actinomycetes</taxon>
        <taxon>Pseudonocardiales</taxon>
        <taxon>Pseudonocardiaceae</taxon>
        <taxon>Prauserella</taxon>
    </lineage>
</organism>
<keyword evidence="5 8" id="KW-0812">Transmembrane</keyword>
<feature type="transmembrane region" description="Helical" evidence="8">
    <location>
        <begin position="214"/>
        <end position="232"/>
    </location>
</feature>
<dbReference type="PANTHER" id="PTHR30413:SF10">
    <property type="entry name" value="CAPSULE POLYSACCHARIDE EXPORT INNER-MEMBRANE PROTEIN CTRC"/>
    <property type="match status" value="1"/>
</dbReference>
<feature type="transmembrane region" description="Helical" evidence="8">
    <location>
        <begin position="140"/>
        <end position="160"/>
    </location>
</feature>
<dbReference type="AlphaFoldDB" id="A0A839RXU6"/>
<evidence type="ECO:0000256" key="4">
    <source>
        <dbReference type="ARBA" id="ARBA00022475"/>
    </source>
</evidence>
<feature type="transmembrane region" description="Helical" evidence="8">
    <location>
        <begin position="180"/>
        <end position="202"/>
    </location>
</feature>
<gene>
    <name evidence="10" type="ORF">FHS23_000444</name>
</gene>
<evidence type="ECO:0000256" key="8">
    <source>
        <dbReference type="SAM" id="Phobius"/>
    </source>
</evidence>
<dbReference type="GO" id="GO:0140359">
    <property type="term" value="F:ABC-type transporter activity"/>
    <property type="evidence" value="ECO:0007669"/>
    <property type="project" value="InterPro"/>
</dbReference>
<dbReference type="GO" id="GO:0005886">
    <property type="term" value="C:plasma membrane"/>
    <property type="evidence" value="ECO:0007669"/>
    <property type="project" value="UniProtKB-SubCell"/>
</dbReference>